<reference evidence="1" key="1">
    <citation type="submission" date="2023-03" db="EMBL/GenBank/DDBJ databases">
        <title>Chromosome-level genomes of two armyworms, Mythimna separata and Mythimna loreyi, provide insights into the biosynthesis and reception of sex pheromones.</title>
        <authorList>
            <person name="Zhao H."/>
        </authorList>
    </citation>
    <scope>NUCLEOTIDE SEQUENCE</scope>
    <source>
        <strain evidence="1">BeijingLab</strain>
    </source>
</reference>
<evidence type="ECO:0000313" key="2">
    <source>
        <dbReference type="Proteomes" id="UP001231649"/>
    </source>
</evidence>
<sequence>MEQRAVPQSFVVTFLKQRSVFRKKTKVAVIAKRIAKLKWQWAGHIALRTDDRWGRKVLEWRPPTGRRYVGRSPTRWTDDLVRVAGIRWMHHGAWGRPMSSNGRISAEMMMIGVLIHKLSKFPDEFGQYLP</sequence>
<name>A0ACC2Q1X8_9NEOP</name>
<dbReference type="Proteomes" id="UP001231649">
    <property type="component" value="Chromosome 28"/>
</dbReference>
<keyword evidence="2" id="KW-1185">Reference proteome</keyword>
<proteinExistence type="predicted"/>
<accession>A0ACC2Q1X8</accession>
<gene>
    <name evidence="1" type="ORF">PYW08_010849</name>
</gene>
<comment type="caution">
    <text evidence="1">The sequence shown here is derived from an EMBL/GenBank/DDBJ whole genome shotgun (WGS) entry which is preliminary data.</text>
</comment>
<organism evidence="1 2">
    <name type="scientific">Mythimna loreyi</name>
    <dbReference type="NCBI Taxonomy" id="667449"/>
    <lineage>
        <taxon>Eukaryota</taxon>
        <taxon>Metazoa</taxon>
        <taxon>Ecdysozoa</taxon>
        <taxon>Arthropoda</taxon>
        <taxon>Hexapoda</taxon>
        <taxon>Insecta</taxon>
        <taxon>Pterygota</taxon>
        <taxon>Neoptera</taxon>
        <taxon>Endopterygota</taxon>
        <taxon>Lepidoptera</taxon>
        <taxon>Glossata</taxon>
        <taxon>Ditrysia</taxon>
        <taxon>Noctuoidea</taxon>
        <taxon>Noctuidae</taxon>
        <taxon>Noctuinae</taxon>
        <taxon>Hadenini</taxon>
        <taxon>Mythimna</taxon>
    </lineage>
</organism>
<evidence type="ECO:0000313" key="1">
    <source>
        <dbReference type="EMBL" id="KAJ8706223.1"/>
    </source>
</evidence>
<protein>
    <submittedName>
        <fullName evidence="1">Uncharacterized protein</fullName>
    </submittedName>
</protein>
<dbReference type="EMBL" id="CM056804">
    <property type="protein sequence ID" value="KAJ8706223.1"/>
    <property type="molecule type" value="Genomic_DNA"/>
</dbReference>